<feature type="compositionally biased region" description="Low complexity" evidence="1">
    <location>
        <begin position="139"/>
        <end position="151"/>
    </location>
</feature>
<dbReference type="OrthoDB" id="346569at2759"/>
<proteinExistence type="predicted"/>
<evidence type="ECO:0000313" key="3">
    <source>
        <dbReference type="EMBL" id="CDJ31933.1"/>
    </source>
</evidence>
<feature type="compositionally biased region" description="Acidic residues" evidence="1">
    <location>
        <begin position="152"/>
        <end position="162"/>
    </location>
</feature>
<dbReference type="Pfam" id="PF11054">
    <property type="entry name" value="Surface_antigen"/>
    <property type="match status" value="1"/>
</dbReference>
<reference evidence="3" key="1">
    <citation type="submission" date="2013-10" db="EMBL/GenBank/DDBJ databases">
        <title>Genomic analysis of the causative agents of coccidiosis in chickens.</title>
        <authorList>
            <person name="Reid A.J."/>
            <person name="Blake D."/>
            <person name="Billington K."/>
            <person name="Browne H."/>
            <person name="Dunn M."/>
            <person name="Hung S."/>
            <person name="Kawahara F."/>
            <person name="Miranda-Saavedra D."/>
            <person name="Mourier T."/>
            <person name="Nagra H."/>
            <person name="Otto T.D."/>
            <person name="Rawlings N."/>
            <person name="Sanchez A."/>
            <person name="Sanders M."/>
            <person name="Subramaniam C."/>
            <person name="Tay Y."/>
            <person name="Dear P."/>
            <person name="Doerig C."/>
            <person name="Gruber A."/>
            <person name="Parkinson J."/>
            <person name="Shirley M."/>
            <person name="Wan K.L."/>
            <person name="Berriman M."/>
            <person name="Tomley F."/>
            <person name="Pain A."/>
        </authorList>
    </citation>
    <scope>NUCLEOTIDE SEQUENCE [LARGE SCALE GENOMIC DNA]</scope>
    <source>
        <strain evidence="3">Houghton</strain>
    </source>
</reference>
<dbReference type="Proteomes" id="UP000030744">
    <property type="component" value="Unassembled WGS sequence"/>
</dbReference>
<feature type="signal peptide" evidence="2">
    <location>
        <begin position="1"/>
        <end position="19"/>
    </location>
</feature>
<feature type="region of interest" description="Disordered" evidence="1">
    <location>
        <begin position="139"/>
        <end position="196"/>
    </location>
</feature>
<dbReference type="VEuPathDB" id="ToxoDB:EMH_0010770"/>
<dbReference type="InterPro" id="IPR021288">
    <property type="entry name" value="Surface_antigen"/>
</dbReference>
<dbReference type="RefSeq" id="XP_013354498.1">
    <property type="nucleotide sequence ID" value="XM_013499044.1"/>
</dbReference>
<dbReference type="GeneID" id="25376048"/>
<accession>U6K8Z0</accession>
<gene>
    <name evidence="3" type="ORF">EMH_0010770</name>
</gene>
<evidence type="ECO:0000256" key="2">
    <source>
        <dbReference type="SAM" id="SignalP"/>
    </source>
</evidence>
<name>U6K8Z0_9EIME</name>
<organism evidence="3 4">
    <name type="scientific">Eimeria mitis</name>
    <dbReference type="NCBI Taxonomy" id="44415"/>
    <lineage>
        <taxon>Eukaryota</taxon>
        <taxon>Sar</taxon>
        <taxon>Alveolata</taxon>
        <taxon>Apicomplexa</taxon>
        <taxon>Conoidasida</taxon>
        <taxon>Coccidia</taxon>
        <taxon>Eucoccidiorida</taxon>
        <taxon>Eimeriorina</taxon>
        <taxon>Eimeriidae</taxon>
        <taxon>Eimeria</taxon>
    </lineage>
</organism>
<dbReference type="AlphaFoldDB" id="U6K8Z0"/>
<feature type="compositionally biased region" description="Basic and acidic residues" evidence="1">
    <location>
        <begin position="163"/>
        <end position="174"/>
    </location>
</feature>
<keyword evidence="4" id="KW-1185">Reference proteome</keyword>
<feature type="chain" id="PRO_5004673090" evidence="2">
    <location>
        <begin position="20"/>
        <end position="257"/>
    </location>
</feature>
<sequence>MRSFSSVLLAVAALGAASGEKSDDPSQKGSAEPDENKKVPIDNAEYITAGTDMGSEKTIIERSGTYAYAPQTGSTADCPAAVSYWKKAYVNLGDLPPEYEGNTGVYEDSRNRSLVALYNPNKGATVDCAYITCPVSPTSTTTVATSAGSTSEEGEEDEDLTEDGAKRLSEEREAAGSASSGDQPKTGPTVRRLSTPSETVTGLVCLTNPAALENGKKPFSEEVWEDIQEAIENSASASTQSALLATGLILFTSSIIL</sequence>
<evidence type="ECO:0000313" key="4">
    <source>
        <dbReference type="Proteomes" id="UP000030744"/>
    </source>
</evidence>
<evidence type="ECO:0000256" key="1">
    <source>
        <dbReference type="SAM" id="MobiDB-lite"/>
    </source>
</evidence>
<feature type="region of interest" description="Disordered" evidence="1">
    <location>
        <begin position="16"/>
        <end position="42"/>
    </location>
</feature>
<protein>
    <submittedName>
        <fullName evidence="3">SAG family member</fullName>
    </submittedName>
</protein>
<dbReference type="EMBL" id="HG683700">
    <property type="protein sequence ID" value="CDJ31933.1"/>
    <property type="molecule type" value="Genomic_DNA"/>
</dbReference>
<reference evidence="3" key="2">
    <citation type="submission" date="2013-10" db="EMBL/GenBank/DDBJ databases">
        <authorList>
            <person name="Aslett M."/>
        </authorList>
    </citation>
    <scope>NUCLEOTIDE SEQUENCE [LARGE SCALE GENOMIC DNA]</scope>
    <source>
        <strain evidence="3">Houghton</strain>
    </source>
</reference>
<keyword evidence="2" id="KW-0732">Signal</keyword>